<comment type="caution">
    <text evidence="2">Lacks conserved residue(s) required for the propagation of feature annotation.</text>
</comment>
<name>A0A6N1NSB4_9VIRU</name>
<keyword evidence="2" id="KW-0442">Lipid degradation</keyword>
<feature type="active site" description="Nucleophile" evidence="2">
    <location>
        <position position="127"/>
    </location>
</feature>
<keyword evidence="3" id="KW-0812">Transmembrane</keyword>
<dbReference type="InterPro" id="IPR052580">
    <property type="entry name" value="Lipid_Hydrolase"/>
</dbReference>
<evidence type="ECO:0000256" key="3">
    <source>
        <dbReference type="SAM" id="Phobius"/>
    </source>
</evidence>
<accession>A0A6N1NSB4</accession>
<keyword evidence="2" id="KW-0378">Hydrolase</keyword>
<reference evidence="5" key="1">
    <citation type="submission" date="2017-01" db="EMBL/GenBank/DDBJ databases">
        <authorList>
            <person name="Assis F.L."/>
            <person name="Abrahao J.S."/>
            <person name="Silva L."/>
            <person name="Khalil J.B."/>
            <person name="Rodrigues R."/>
            <person name="Silva L.S."/>
            <person name="Arantes T."/>
            <person name="Boratto P."/>
            <person name="Andrade M."/>
            <person name="Kroon E.G."/>
            <person name="Ribeiro B."/>
            <person name="Bergier I."/>
            <person name="Seligmann H."/>
            <person name="Ghigo E."/>
            <person name="Colson P."/>
            <person name="Levasseur A."/>
            <person name="Raoult D."/>
            <person name="Scola B.L."/>
        </authorList>
    </citation>
    <scope>NUCLEOTIDE SEQUENCE</scope>
    <source>
        <strain evidence="5">Soda lake</strain>
    </source>
</reference>
<dbReference type="PROSITE" id="PS51635">
    <property type="entry name" value="PNPLA"/>
    <property type="match status" value="1"/>
</dbReference>
<feature type="short sequence motif" description="DGA/G" evidence="2">
    <location>
        <begin position="258"/>
        <end position="260"/>
    </location>
</feature>
<dbReference type="Gene3D" id="3.40.1090.10">
    <property type="entry name" value="Cytosolic phospholipase A2 catalytic domain"/>
    <property type="match status" value="2"/>
</dbReference>
<keyword evidence="3" id="KW-0472">Membrane</keyword>
<dbReference type="PANTHER" id="PTHR46394:SF1">
    <property type="entry name" value="PNPLA DOMAIN-CONTAINING PROTEIN"/>
    <property type="match status" value="1"/>
</dbReference>
<dbReference type="SUPFAM" id="SSF52151">
    <property type="entry name" value="FabD/lysophospholipase-like"/>
    <property type="match status" value="1"/>
</dbReference>
<dbReference type="EMBL" id="KY523104">
    <property type="protein sequence ID" value="QKU35387.1"/>
    <property type="molecule type" value="Genomic_DNA"/>
</dbReference>
<evidence type="ECO:0000256" key="2">
    <source>
        <dbReference type="PROSITE-ProRule" id="PRU01161"/>
    </source>
</evidence>
<feature type="domain" description="PNPLA" evidence="4">
    <location>
        <begin position="90"/>
        <end position="271"/>
    </location>
</feature>
<evidence type="ECO:0000256" key="1">
    <source>
        <dbReference type="ARBA" id="ARBA00023098"/>
    </source>
</evidence>
<evidence type="ECO:0000313" key="5">
    <source>
        <dbReference type="EMBL" id="QKU35387.1"/>
    </source>
</evidence>
<feature type="transmembrane region" description="Helical" evidence="3">
    <location>
        <begin position="122"/>
        <end position="142"/>
    </location>
</feature>
<dbReference type="InterPro" id="IPR016035">
    <property type="entry name" value="Acyl_Trfase/lysoPLipase"/>
</dbReference>
<dbReference type="KEGG" id="vg:80518815"/>
<evidence type="ECO:0000259" key="4">
    <source>
        <dbReference type="PROSITE" id="PS51635"/>
    </source>
</evidence>
<dbReference type="Pfam" id="PF01734">
    <property type="entry name" value="Patatin"/>
    <property type="match status" value="1"/>
</dbReference>
<keyword evidence="3" id="KW-1133">Transmembrane helix</keyword>
<reference evidence="5" key="2">
    <citation type="journal article" date="2018" name="Nat. Commun.">
        <title>Tailed giant Tupanvirus possesses the most complete translational apparatus of the known virosphere.</title>
        <authorList>
            <person name="Abrahao J."/>
            <person name="Silva L."/>
            <person name="Silva L.S."/>
            <person name="Khalil J.Y.B."/>
            <person name="Rodrigues R."/>
            <person name="Arantes T."/>
            <person name="Assis F."/>
            <person name="Boratto P."/>
            <person name="Andrade M."/>
            <person name="Kroon E.G."/>
            <person name="Ribeiro B."/>
            <person name="Bergier I."/>
            <person name="Seligmann H."/>
            <person name="Ghigo E."/>
            <person name="Colson P."/>
            <person name="Levasseur A."/>
            <person name="Kroemer G."/>
            <person name="Raoult D."/>
            <person name="La Scola B."/>
        </authorList>
    </citation>
    <scope>NUCLEOTIDE SEQUENCE [LARGE SCALE GENOMIC DNA]</scope>
    <source>
        <strain evidence="5">Soda lake</strain>
    </source>
</reference>
<dbReference type="GeneID" id="80518815"/>
<feature type="active site" description="Proton acceptor" evidence="2">
    <location>
        <position position="258"/>
    </location>
</feature>
<organism evidence="5">
    <name type="scientific">Tupanvirus soda lake</name>
    <dbReference type="NCBI Taxonomy" id="2126985"/>
    <lineage>
        <taxon>Viruses</taxon>
        <taxon>Varidnaviria</taxon>
        <taxon>Bamfordvirae</taxon>
        <taxon>Nucleocytoviricota</taxon>
        <taxon>Megaviricetes</taxon>
        <taxon>Imitervirales</taxon>
        <taxon>Mimiviridae</taxon>
        <taxon>Megamimivirinae</taxon>
        <taxon>Tupanvirus</taxon>
        <taxon>Tupanvirus salinum</taxon>
    </lineage>
</organism>
<dbReference type="InterPro" id="IPR002641">
    <property type="entry name" value="PNPLA_dom"/>
</dbReference>
<sequence length="370" mass="42015">MDKKIKKTQSKPKSVVINDNEEIIIVSSDDEEITDNDINKTKNVDMTLDNVTLDNVTSNNVTSNNVTSYNVTLDHIQNQNNNTEPKYKNLVLSGGSIKGISHIGAVKRLIEEKLIDLKKLKAVAGASAGSLFALLVVLGFSIDEIWNFIYCLDMKNMVKPDFLVFFKKCGVDTGQIIYNLLEEILTKKTGIKHINFRQLHEITKIHFTVVGSCLTTREVVYYDHLNTPNFKVSMAIRISIGIPGFFTPITIGQNKYVDGAILNNFPMNLFHDKMDETIGILICNEYNTNYRYPEEYFMAIMNLFMYNYFENTATKYSDNTVYVNKAVSDIHIFSFDISNEAKIELFNSGIEASEEFIKRKSGCKIVEGDF</sequence>
<keyword evidence="1 2" id="KW-0443">Lipid metabolism</keyword>
<protein>
    <submittedName>
        <fullName evidence="5">Putative patatin-like phospholipase</fullName>
    </submittedName>
</protein>
<dbReference type="GO" id="GO:0016042">
    <property type="term" value="P:lipid catabolic process"/>
    <property type="evidence" value="ECO:0007669"/>
    <property type="project" value="UniProtKB-UniRule"/>
</dbReference>
<feature type="short sequence motif" description="GXSXG" evidence="2">
    <location>
        <begin position="125"/>
        <end position="129"/>
    </location>
</feature>
<proteinExistence type="predicted"/>
<dbReference type="GO" id="GO:0016787">
    <property type="term" value="F:hydrolase activity"/>
    <property type="evidence" value="ECO:0007669"/>
    <property type="project" value="UniProtKB-UniRule"/>
</dbReference>
<dbReference type="PANTHER" id="PTHR46394">
    <property type="entry name" value="ANNEXIN"/>
    <property type="match status" value="1"/>
</dbReference>
<dbReference type="RefSeq" id="YP_010782051.1">
    <property type="nucleotide sequence ID" value="NC_075039.1"/>
</dbReference>